<dbReference type="GO" id="GO:0003676">
    <property type="term" value="F:nucleic acid binding"/>
    <property type="evidence" value="ECO:0007669"/>
    <property type="project" value="InterPro"/>
</dbReference>
<organism evidence="7 8">
    <name type="scientific">Paramuricea clavata</name>
    <name type="common">Red gorgonian</name>
    <name type="synonym">Violescent sea-whip</name>
    <dbReference type="NCBI Taxonomy" id="317549"/>
    <lineage>
        <taxon>Eukaryota</taxon>
        <taxon>Metazoa</taxon>
        <taxon>Cnidaria</taxon>
        <taxon>Anthozoa</taxon>
        <taxon>Octocorallia</taxon>
        <taxon>Malacalcyonacea</taxon>
        <taxon>Plexauridae</taxon>
        <taxon>Paramuricea</taxon>
    </lineage>
</organism>
<dbReference type="GO" id="GO:0005524">
    <property type="term" value="F:ATP binding"/>
    <property type="evidence" value="ECO:0007669"/>
    <property type="project" value="UniProtKB-KW"/>
</dbReference>
<dbReference type="PROSITE" id="PS50878">
    <property type="entry name" value="RT_POL"/>
    <property type="match status" value="1"/>
</dbReference>
<dbReference type="EMBL" id="CACRXK020000103">
    <property type="protein sequence ID" value="CAB3978302.1"/>
    <property type="molecule type" value="Genomic_DNA"/>
</dbReference>
<dbReference type="SUPFAM" id="SSF52540">
    <property type="entry name" value="P-loop containing nucleoside triphosphate hydrolases"/>
    <property type="match status" value="2"/>
</dbReference>
<keyword evidence="3" id="KW-0378">Hydrolase</keyword>
<evidence type="ECO:0000256" key="1">
    <source>
        <dbReference type="ARBA" id="ARBA00022737"/>
    </source>
</evidence>
<dbReference type="Pfam" id="PF00078">
    <property type="entry name" value="RVT_1"/>
    <property type="match status" value="1"/>
</dbReference>
<dbReference type="Pfam" id="PF26582">
    <property type="entry name" value="ASCC3_N"/>
    <property type="match status" value="1"/>
</dbReference>
<dbReference type="InterPro" id="IPR036691">
    <property type="entry name" value="Endo/exonu/phosph_ase_sf"/>
</dbReference>
<dbReference type="SMART" id="SM00487">
    <property type="entry name" value="DEXDc"/>
    <property type="match status" value="1"/>
</dbReference>
<keyword evidence="1" id="KW-0677">Repeat</keyword>
<evidence type="ECO:0000256" key="3">
    <source>
        <dbReference type="ARBA" id="ARBA00022801"/>
    </source>
</evidence>
<dbReference type="GO" id="GO:0004386">
    <property type="term" value="F:helicase activity"/>
    <property type="evidence" value="ECO:0007669"/>
    <property type="project" value="UniProtKB-KW"/>
</dbReference>
<sequence length="1709" mass="193669">MSARKPNVELPRLTSSLRAFSGLTSPYLRGQEYGRPDELKRKREWQAKQSKEEDFSWQDLNRLVKKNVAADKENEVKNALRDLLNIAYEIAGKDASSEVTNSTAIFLFELLREPSFVTKNELSKIAETFGPCDRSLVDDAYKLTRLLLSNIPEDELNRKQQKSTKHKHQHAFGEGIKFSFPEPVEFEADLTLFDTEVENEKPKFSLKVVTEPSKAEGVKIAQENREDWVTPTNLDEPGDITWLKQRCDFYFGNAGEHLNSGDMCSVIFDLLSSRRGNQEMQNELFELLGFDRFEFIEELLSNREKIITGGSTRAVETVNDNKGFATTAKNSLAKPNYGCQVTIQSEQEKKIQKQVRKEEQKSLRRNKIEDRDLENHEDYLKSVGFDPEMMKYHREQALIEAASKPLFSKTSRSSRDVIKYPYVFDSLIAAQQSGAYIGGCKLQLPQDTTRYDCKMYEEFHLPPTQSKPPKETDEFINISSLDEVAQIGFKGVKKLNRVQSVVFDTAYNTNENLLICAPTGAGKTNVAMATVLREVKQNIKQGVVMKDKFKIIYVAPMKALAAEMVRTFGKRLAPLGISVRELTGDMQLTKTEILTTQMLVTTPEKWDVVTRKSSGDIALTQIVKLLIIDEVHLLHDERGSVIECLVARTLRQVESTQSMIRIVGLSATLPNYLDVARFLRVNFHQGLFFFDARFRPVPLGQTFIGIKARNIMGQFQDMDTVCFDKVLDNVDDGYQVMVFVHARNATVRTAMTLREKAKNNGTIGLFQSKQSSAYGTAEKQVRKSRNKELRELFADGFCIHHAGMLRSDRSMVEDLFGKGLIKVLVCTATLAWGVNLPAHAVIIKALRLKLKRCKRPVAYYSNSTASQRLILSGDIEQNPGPFQQNAVEQISVRITTREKRNPPASHYNGITINTRLLRPLNRVNENIGNCGQPHCIKVSHLNIRSLKDRGKFHQVNDLILRSDFDVFTISETWFNSTVKNKEYSIDGYKLIRLDRLKKAGGGVCAYIRNSLKVRVLRDITKTSQCGFQQLWLSLQHKKLKSLVICVAYRPPDTPVSCLRNELTAAYTHAVMLGKDILVAGDLNCNLLVDSTESCALRDLCSTLNLTQLISSPTRVTETSQTLIDVILASNVDLVKKSDVLSITISDHFLVYSTLNLKMPRTKPVTITTRSYKNFNADAFCNDISKIPWDTVTVFDHTDDQVSCFNNLFQDVLEQHAPVKTFKSKYRKSKVITPEIRDLMRERDRLRKRAHQRSNPRDWERYRGLRQEVKSKIMLSEIQLVKDEISENKSNKTSIWKTVRHCLNPCGNSTTAYSRDCTEIANEFNLFFTSVGEAAAKQAQKLAIDYELEAVAPTNSIIEECVDGIAPFLFNCVTQEQVRNIIMNMPTNKAPGYDKVGMKVLKMCLPSILPVITDMFNTSLSTACFPKDWKHAEVVAHLKEGDHEVAGNNRPISLLPVMSKVLERLAHDQFVDYLTTNNMLSDHQSGNKKCHSTETLGILFTSHLYRAIDEKKVTAVLMLDLSKAFDSIDHRRLLDKLRKFNIPDLTLAWFQSYLTDRTQCVRIQNSLSDSLPIKHGVPQGSILGPLLFNLYINDLPSVCQTCNVESYVDDSKLYISFSNKDVNEGLDNLRHDLNRVASWCCENHLLINPGKTEFCVFGSNRMLAKTIIPPITFLGKELPVVDSVKDLGMIIDKHLSFNDHTDALTSDLMG</sequence>
<accession>A0A7D9D7G5</accession>
<keyword evidence="8" id="KW-1185">Reference proteome</keyword>
<dbReference type="FunFam" id="3.40.50.300:FF:000102">
    <property type="entry name" value="RNA helicase, activating signal cointegrator 1"/>
    <property type="match status" value="1"/>
</dbReference>
<dbReference type="InterPro" id="IPR000477">
    <property type="entry name" value="RT_dom"/>
</dbReference>
<dbReference type="CDD" id="cd18020">
    <property type="entry name" value="DEXHc_ASCC3_1"/>
    <property type="match status" value="1"/>
</dbReference>
<dbReference type="InterPro" id="IPR041094">
    <property type="entry name" value="Brr2_helicase_PWI"/>
</dbReference>
<dbReference type="Gene3D" id="3.60.10.10">
    <property type="entry name" value="Endonuclease/exonuclease/phosphatase"/>
    <property type="match status" value="1"/>
</dbReference>
<dbReference type="InterPro" id="IPR001650">
    <property type="entry name" value="Helicase_C-like"/>
</dbReference>
<keyword evidence="2" id="KW-0547">Nucleotide-binding</keyword>
<dbReference type="PANTHER" id="PTHR47961:SF13">
    <property type="entry name" value="ACTIVATING SIGNAL COINTEGRATOR 1 COMPLEX SUBUNIT 3"/>
    <property type="match status" value="1"/>
</dbReference>
<evidence type="ECO:0000256" key="6">
    <source>
        <dbReference type="ARBA" id="ARBA00034541"/>
    </source>
</evidence>
<evidence type="ECO:0000256" key="4">
    <source>
        <dbReference type="ARBA" id="ARBA00022806"/>
    </source>
</evidence>
<evidence type="ECO:0000313" key="7">
    <source>
        <dbReference type="EMBL" id="CAB3978302.1"/>
    </source>
</evidence>
<dbReference type="InterPro" id="IPR050474">
    <property type="entry name" value="Hel308_SKI2-like"/>
</dbReference>
<dbReference type="InterPro" id="IPR011545">
    <property type="entry name" value="DEAD/DEAH_box_helicase_dom"/>
</dbReference>
<feature type="non-terminal residue" evidence="7">
    <location>
        <position position="1"/>
    </location>
</feature>
<dbReference type="GO" id="GO:0016787">
    <property type="term" value="F:hydrolase activity"/>
    <property type="evidence" value="ECO:0007669"/>
    <property type="project" value="UniProtKB-KW"/>
</dbReference>
<dbReference type="PROSITE" id="PS51192">
    <property type="entry name" value="HELICASE_ATP_BIND_1"/>
    <property type="match status" value="1"/>
</dbReference>
<dbReference type="SMART" id="SM00490">
    <property type="entry name" value="HELICc"/>
    <property type="match status" value="1"/>
</dbReference>
<dbReference type="Gene3D" id="3.40.50.300">
    <property type="entry name" value="P-loop containing nucleotide triphosphate hydrolases"/>
    <property type="match status" value="2"/>
</dbReference>
<dbReference type="PANTHER" id="PTHR47961">
    <property type="entry name" value="DNA POLYMERASE THETA, PUTATIVE (AFU_ORTHOLOGUE AFUA_1G05260)-RELATED"/>
    <property type="match status" value="1"/>
</dbReference>
<dbReference type="InterPro" id="IPR014001">
    <property type="entry name" value="Helicase_ATP-bd"/>
</dbReference>
<dbReference type="Pfam" id="PF00270">
    <property type="entry name" value="DEAD"/>
    <property type="match status" value="1"/>
</dbReference>
<keyword evidence="4" id="KW-0347">Helicase</keyword>
<dbReference type="Proteomes" id="UP001152795">
    <property type="component" value="Unassembled WGS sequence"/>
</dbReference>
<reference evidence="7" key="1">
    <citation type="submission" date="2020-04" db="EMBL/GenBank/DDBJ databases">
        <authorList>
            <person name="Alioto T."/>
            <person name="Alioto T."/>
            <person name="Gomez Garrido J."/>
        </authorList>
    </citation>
    <scope>NUCLEOTIDE SEQUENCE</scope>
    <source>
        <strain evidence="7">A484AB</strain>
    </source>
</reference>
<dbReference type="CDD" id="cd01650">
    <property type="entry name" value="RT_nLTR_like"/>
    <property type="match status" value="1"/>
</dbReference>
<name>A0A7D9D7G5_PARCT</name>
<dbReference type="InterPro" id="IPR043502">
    <property type="entry name" value="DNA/RNA_pol_sf"/>
</dbReference>
<evidence type="ECO:0000256" key="2">
    <source>
        <dbReference type="ARBA" id="ARBA00022741"/>
    </source>
</evidence>
<proteinExistence type="predicted"/>
<dbReference type="Pfam" id="PF03372">
    <property type="entry name" value="Exo_endo_phos"/>
    <property type="match status" value="1"/>
</dbReference>
<dbReference type="Pfam" id="PF18149">
    <property type="entry name" value="Helicase_PWI"/>
    <property type="match status" value="1"/>
</dbReference>
<evidence type="ECO:0000256" key="5">
    <source>
        <dbReference type="ARBA" id="ARBA00022840"/>
    </source>
</evidence>
<dbReference type="SUPFAM" id="SSF56672">
    <property type="entry name" value="DNA/RNA polymerases"/>
    <property type="match status" value="1"/>
</dbReference>
<comment type="caution">
    <text evidence="7">The sequence shown here is derived from an EMBL/GenBank/DDBJ whole genome shotgun (WGS) entry which is preliminary data.</text>
</comment>
<dbReference type="SUPFAM" id="SSF56219">
    <property type="entry name" value="DNase I-like"/>
    <property type="match status" value="1"/>
</dbReference>
<dbReference type="InterPro" id="IPR027417">
    <property type="entry name" value="P-loop_NTPase"/>
</dbReference>
<evidence type="ECO:0000313" key="8">
    <source>
        <dbReference type="Proteomes" id="UP001152795"/>
    </source>
</evidence>
<keyword evidence="5" id="KW-0067">ATP-binding</keyword>
<gene>
    <name evidence="7" type="ORF">PACLA_8A088681</name>
</gene>
<dbReference type="InterPro" id="IPR058856">
    <property type="entry name" value="ASCC3_N"/>
</dbReference>
<protein>
    <recommendedName>
        <fullName evidence="6">U5 small nuclear ribonucleoprotein 200 kDa helicase</fullName>
    </recommendedName>
</protein>
<dbReference type="OrthoDB" id="5575at2759"/>
<dbReference type="InterPro" id="IPR005135">
    <property type="entry name" value="Endo/exonuclease/phosphatase"/>
</dbReference>